<evidence type="ECO:0000256" key="6">
    <source>
        <dbReference type="ARBA" id="ARBA00022683"/>
    </source>
</evidence>
<dbReference type="RefSeq" id="WP_148127055.1">
    <property type="nucleotide sequence ID" value="NZ_CP018180.1"/>
</dbReference>
<keyword evidence="10" id="KW-1185">Reference proteome</keyword>
<comment type="subcellular location">
    <subcellularLocation>
        <location evidence="2">Cell membrane</location>
        <topology evidence="2">Multi-pass membrane protein</topology>
    </subcellularLocation>
    <subcellularLocation>
        <location evidence="1">Cytoplasm</location>
    </subcellularLocation>
</comment>
<gene>
    <name evidence="9" type="ORF">BSQ50_09755</name>
</gene>
<evidence type="ECO:0000256" key="5">
    <source>
        <dbReference type="ARBA" id="ARBA00022679"/>
    </source>
</evidence>
<dbReference type="GO" id="GO:0005737">
    <property type="term" value="C:cytoplasm"/>
    <property type="evidence" value="ECO:0007669"/>
    <property type="project" value="UniProtKB-SubCell"/>
</dbReference>
<keyword evidence="7" id="KW-0418">Kinase</keyword>
<keyword evidence="3" id="KW-0813">Transport</keyword>
<dbReference type="InterPro" id="IPR001127">
    <property type="entry name" value="PTS_EIIA_1_perm"/>
</dbReference>
<dbReference type="InterPro" id="IPR050890">
    <property type="entry name" value="PTS_EIIA_component"/>
</dbReference>
<dbReference type="PROSITE" id="PS00371">
    <property type="entry name" value="PTS_EIIA_TYPE_1_HIS"/>
    <property type="match status" value="1"/>
</dbReference>
<dbReference type="PANTHER" id="PTHR45008:SF1">
    <property type="entry name" value="PTS SYSTEM GLUCOSE-SPECIFIC EIIA COMPONENT"/>
    <property type="match status" value="1"/>
</dbReference>
<keyword evidence="4 9" id="KW-0762">Sugar transport</keyword>
<dbReference type="GO" id="GO:0005886">
    <property type="term" value="C:plasma membrane"/>
    <property type="evidence" value="ECO:0007669"/>
    <property type="project" value="UniProtKB-SubCell"/>
</dbReference>
<proteinExistence type="predicted"/>
<accession>A0A3S6QXK4</accession>
<reference evidence="9 10" key="1">
    <citation type="submission" date="2016-11" db="EMBL/GenBank/DDBJ databases">
        <title>Interaction between Lactobacillus species and yeast in water kefir.</title>
        <authorList>
            <person name="Behr J."/>
            <person name="Xu D."/>
            <person name="Vogel R.F."/>
        </authorList>
    </citation>
    <scope>NUCLEOTIDE SEQUENCE [LARGE SCALE GENOMIC DNA]</scope>
    <source>
        <strain evidence="9 10">TMW 1.1827</strain>
    </source>
</reference>
<dbReference type="KEGG" id="lng:BSQ50_09755"/>
<dbReference type="AlphaFoldDB" id="A0A3S6QXK4"/>
<dbReference type="FunFam" id="2.70.70.10:FF:000001">
    <property type="entry name" value="PTS system glucose-specific IIA component"/>
    <property type="match status" value="1"/>
</dbReference>
<evidence type="ECO:0000313" key="9">
    <source>
        <dbReference type="EMBL" id="AUJ32793.1"/>
    </source>
</evidence>
<dbReference type="NCBIfam" id="TIGR00830">
    <property type="entry name" value="PTBA"/>
    <property type="match status" value="1"/>
</dbReference>
<evidence type="ECO:0000256" key="3">
    <source>
        <dbReference type="ARBA" id="ARBA00022448"/>
    </source>
</evidence>
<protein>
    <submittedName>
        <fullName evidence="9">PTS glucose transporter subunit IIABC</fullName>
    </submittedName>
</protein>
<evidence type="ECO:0000256" key="7">
    <source>
        <dbReference type="ARBA" id="ARBA00022777"/>
    </source>
</evidence>
<dbReference type="InterPro" id="IPR011055">
    <property type="entry name" value="Dup_hybrid_motif"/>
</dbReference>
<feature type="domain" description="PTS EIIA type-1" evidence="8">
    <location>
        <begin position="26"/>
        <end position="130"/>
    </location>
</feature>
<evidence type="ECO:0000256" key="2">
    <source>
        <dbReference type="ARBA" id="ARBA00004651"/>
    </source>
</evidence>
<keyword evidence="6" id="KW-0598">Phosphotransferase system</keyword>
<dbReference type="GO" id="GO:0016301">
    <property type="term" value="F:kinase activity"/>
    <property type="evidence" value="ECO:0007669"/>
    <property type="project" value="UniProtKB-KW"/>
</dbReference>
<evidence type="ECO:0000313" key="10">
    <source>
        <dbReference type="Proteomes" id="UP000324497"/>
    </source>
</evidence>
<evidence type="ECO:0000259" key="8">
    <source>
        <dbReference type="PROSITE" id="PS51093"/>
    </source>
</evidence>
<dbReference type="EMBL" id="CP018180">
    <property type="protein sequence ID" value="AUJ32793.1"/>
    <property type="molecule type" value="Genomic_DNA"/>
</dbReference>
<dbReference type="Pfam" id="PF00358">
    <property type="entry name" value="PTS_EIIA_1"/>
    <property type="match status" value="1"/>
</dbReference>
<dbReference type="Proteomes" id="UP000324497">
    <property type="component" value="Chromosome"/>
</dbReference>
<organism evidence="9 10">
    <name type="scientific">Liquorilactobacillus nagelii</name>
    <dbReference type="NCBI Taxonomy" id="82688"/>
    <lineage>
        <taxon>Bacteria</taxon>
        <taxon>Bacillati</taxon>
        <taxon>Bacillota</taxon>
        <taxon>Bacilli</taxon>
        <taxon>Lactobacillales</taxon>
        <taxon>Lactobacillaceae</taxon>
        <taxon>Liquorilactobacillus</taxon>
    </lineage>
</organism>
<sequence>MFILNNSIKILAVADDIVIPIDSVEDEVFSQKMMGDGYAIQPQSGEIYSPIDGIITTLFPTKHAIGIKNKKGLEILIHMGLDTVELEGDPFEIKVSQGQKVNKNQLIAKMNLKKIEAKEKKNTVIVVYTNMELLRSISEVPSGNIKHGEKVQKIRLKK</sequence>
<dbReference type="PROSITE" id="PS51093">
    <property type="entry name" value="PTS_EIIA_TYPE_1"/>
    <property type="match status" value="1"/>
</dbReference>
<keyword evidence="5" id="KW-0808">Transferase</keyword>
<dbReference type="PANTHER" id="PTHR45008">
    <property type="entry name" value="PTS SYSTEM GLUCOSE-SPECIFIC EIIA COMPONENT"/>
    <property type="match status" value="1"/>
</dbReference>
<evidence type="ECO:0000256" key="4">
    <source>
        <dbReference type="ARBA" id="ARBA00022597"/>
    </source>
</evidence>
<dbReference type="GO" id="GO:0009401">
    <property type="term" value="P:phosphoenolpyruvate-dependent sugar phosphotransferase system"/>
    <property type="evidence" value="ECO:0007669"/>
    <property type="project" value="UniProtKB-KW"/>
</dbReference>
<evidence type="ECO:0000256" key="1">
    <source>
        <dbReference type="ARBA" id="ARBA00004496"/>
    </source>
</evidence>
<dbReference type="SUPFAM" id="SSF51261">
    <property type="entry name" value="Duplicated hybrid motif"/>
    <property type="match status" value="1"/>
</dbReference>
<name>A0A3S6QXK4_9LACO</name>
<dbReference type="Gene3D" id="2.70.70.10">
    <property type="entry name" value="Glucose Permease (Domain IIA)"/>
    <property type="match status" value="1"/>
</dbReference>